<comment type="caution">
    <text evidence="5">The sequence shown here is derived from an EMBL/GenBank/DDBJ whole genome shotgun (WGS) entry which is preliminary data.</text>
</comment>
<dbReference type="RefSeq" id="WP_188694317.1">
    <property type="nucleotide sequence ID" value="NZ_BMIR01000011.1"/>
</dbReference>
<dbReference type="CDD" id="cd06127">
    <property type="entry name" value="DEDDh"/>
    <property type="match status" value="1"/>
</dbReference>
<dbReference type="SUPFAM" id="SSF53098">
    <property type="entry name" value="Ribonuclease H-like"/>
    <property type="match status" value="1"/>
</dbReference>
<organism evidence="5 6">
    <name type="scientific">Pullulanibacillus camelliae</name>
    <dbReference type="NCBI Taxonomy" id="1707096"/>
    <lineage>
        <taxon>Bacteria</taxon>
        <taxon>Bacillati</taxon>
        <taxon>Bacillota</taxon>
        <taxon>Bacilli</taxon>
        <taxon>Bacillales</taxon>
        <taxon>Sporolactobacillaceae</taxon>
        <taxon>Pullulanibacillus</taxon>
    </lineage>
</organism>
<dbReference type="Gene3D" id="3.30.420.10">
    <property type="entry name" value="Ribonuclease H-like superfamily/Ribonuclease H"/>
    <property type="match status" value="1"/>
</dbReference>
<feature type="domain" description="Exonuclease" evidence="4">
    <location>
        <begin position="54"/>
        <end position="220"/>
    </location>
</feature>
<dbReference type="InterPro" id="IPR013520">
    <property type="entry name" value="Ribonucl_H"/>
</dbReference>
<dbReference type="GO" id="GO:0003676">
    <property type="term" value="F:nucleic acid binding"/>
    <property type="evidence" value="ECO:0007669"/>
    <property type="project" value="InterPro"/>
</dbReference>
<proteinExistence type="predicted"/>
<evidence type="ECO:0000313" key="5">
    <source>
        <dbReference type="EMBL" id="GGE44816.1"/>
    </source>
</evidence>
<keyword evidence="6" id="KW-1185">Reference proteome</keyword>
<name>A0A8J2YI94_9BACL</name>
<dbReference type="SMART" id="SM00479">
    <property type="entry name" value="EXOIII"/>
    <property type="match status" value="1"/>
</dbReference>
<evidence type="ECO:0000313" key="6">
    <source>
        <dbReference type="Proteomes" id="UP000628775"/>
    </source>
</evidence>
<evidence type="ECO:0000256" key="2">
    <source>
        <dbReference type="ARBA" id="ARBA00022801"/>
    </source>
</evidence>
<dbReference type="Pfam" id="PF00929">
    <property type="entry name" value="RNase_T"/>
    <property type="match status" value="1"/>
</dbReference>
<dbReference type="PANTHER" id="PTHR30231:SF4">
    <property type="entry name" value="PROTEIN NEN2"/>
    <property type="match status" value="1"/>
</dbReference>
<protein>
    <recommendedName>
        <fullName evidence="4">Exonuclease domain-containing protein</fullName>
    </recommendedName>
</protein>
<reference evidence="5" key="2">
    <citation type="submission" date="2020-09" db="EMBL/GenBank/DDBJ databases">
        <authorList>
            <person name="Sun Q."/>
            <person name="Zhou Y."/>
        </authorList>
    </citation>
    <scope>NUCLEOTIDE SEQUENCE</scope>
    <source>
        <strain evidence="5">CGMCC 1.15371</strain>
    </source>
</reference>
<keyword evidence="2" id="KW-0378">Hydrolase</keyword>
<gene>
    <name evidence="5" type="ORF">GCM10011391_24550</name>
</gene>
<keyword evidence="3" id="KW-0269">Exonuclease</keyword>
<evidence type="ECO:0000256" key="1">
    <source>
        <dbReference type="ARBA" id="ARBA00022722"/>
    </source>
</evidence>
<accession>A0A8J2YI94</accession>
<reference evidence="5" key="1">
    <citation type="journal article" date="2014" name="Int. J. Syst. Evol. Microbiol.">
        <title>Complete genome sequence of Corynebacterium casei LMG S-19264T (=DSM 44701T), isolated from a smear-ripened cheese.</title>
        <authorList>
            <consortium name="US DOE Joint Genome Institute (JGI-PGF)"/>
            <person name="Walter F."/>
            <person name="Albersmeier A."/>
            <person name="Kalinowski J."/>
            <person name="Ruckert C."/>
        </authorList>
    </citation>
    <scope>NUCLEOTIDE SEQUENCE</scope>
    <source>
        <strain evidence="5">CGMCC 1.15371</strain>
    </source>
</reference>
<dbReference type="GO" id="GO:0008408">
    <property type="term" value="F:3'-5' exonuclease activity"/>
    <property type="evidence" value="ECO:0007669"/>
    <property type="project" value="TreeGrafter"/>
</dbReference>
<keyword evidence="1" id="KW-0540">Nuclease</keyword>
<dbReference type="EMBL" id="BMIR01000011">
    <property type="protein sequence ID" value="GGE44816.1"/>
    <property type="molecule type" value="Genomic_DNA"/>
</dbReference>
<dbReference type="PANTHER" id="PTHR30231">
    <property type="entry name" value="DNA POLYMERASE III SUBUNIT EPSILON"/>
    <property type="match status" value="1"/>
</dbReference>
<evidence type="ECO:0000256" key="3">
    <source>
        <dbReference type="ARBA" id="ARBA00022839"/>
    </source>
</evidence>
<dbReference type="InterPro" id="IPR012337">
    <property type="entry name" value="RNaseH-like_sf"/>
</dbReference>
<sequence length="237" mass="27105">MNENPFRTWIGRLLTSGVPTNQTGSFQNEAFVRSILKEAKQKRYTLESEIKQIPITILDTETTGFHPEAGDQIISIAIAKTINGKVVDDYYTYVNPQRAIPYHISELTQIKEEHVQHAPALSEIMDQTLSLLSGSIITGYHIQHDLSFLNHYLWGHGRLKLTQQSLELRQIMESLNKQTFKTLDDALQFYNISCQERHTAKGDVNAMVHLWKGLLETLAAKHIHTLSDLYGHLNVRR</sequence>
<dbReference type="Proteomes" id="UP000628775">
    <property type="component" value="Unassembled WGS sequence"/>
</dbReference>
<dbReference type="AlphaFoldDB" id="A0A8J2YI94"/>
<dbReference type="InterPro" id="IPR036397">
    <property type="entry name" value="RNaseH_sf"/>
</dbReference>
<evidence type="ECO:0000259" key="4">
    <source>
        <dbReference type="SMART" id="SM00479"/>
    </source>
</evidence>